<organism evidence="4 5">
    <name type="scientific">Polarella glacialis</name>
    <name type="common">Dinoflagellate</name>
    <dbReference type="NCBI Taxonomy" id="89957"/>
    <lineage>
        <taxon>Eukaryota</taxon>
        <taxon>Sar</taxon>
        <taxon>Alveolata</taxon>
        <taxon>Dinophyceae</taxon>
        <taxon>Suessiales</taxon>
        <taxon>Suessiaceae</taxon>
        <taxon>Polarella</taxon>
    </lineage>
</organism>
<dbReference type="PRINTS" id="PR00080">
    <property type="entry name" value="SDRFAMILY"/>
</dbReference>
<evidence type="ECO:0008006" key="6">
    <source>
        <dbReference type="Google" id="ProtNLM"/>
    </source>
</evidence>
<dbReference type="Proteomes" id="UP000654075">
    <property type="component" value="Unassembled WGS sequence"/>
</dbReference>
<evidence type="ECO:0000256" key="1">
    <source>
        <dbReference type="ARBA" id="ARBA00023002"/>
    </source>
</evidence>
<reference evidence="4" key="1">
    <citation type="submission" date="2021-02" db="EMBL/GenBank/DDBJ databases">
        <authorList>
            <person name="Dougan E. K."/>
            <person name="Rhodes N."/>
            <person name="Thang M."/>
            <person name="Chan C."/>
        </authorList>
    </citation>
    <scope>NUCLEOTIDE SEQUENCE</scope>
</reference>
<dbReference type="AlphaFoldDB" id="A0A813FHB5"/>
<dbReference type="PANTHER" id="PTHR43157:SF31">
    <property type="entry name" value="PHOSPHATIDYLINOSITOL-GLYCAN BIOSYNTHESIS CLASS F PROTEIN"/>
    <property type="match status" value="1"/>
</dbReference>
<evidence type="ECO:0000313" key="5">
    <source>
        <dbReference type="Proteomes" id="UP000654075"/>
    </source>
</evidence>
<dbReference type="EMBL" id="CAJNNV010025275">
    <property type="protein sequence ID" value="CAE8613578.1"/>
    <property type="molecule type" value="Genomic_DNA"/>
</dbReference>
<dbReference type="InterPro" id="IPR002347">
    <property type="entry name" value="SDR_fam"/>
</dbReference>
<comment type="similarity">
    <text evidence="2">Belongs to the short-chain dehydrogenases/reductases (SDR) family.</text>
</comment>
<dbReference type="SUPFAM" id="SSF51735">
    <property type="entry name" value="NAD(P)-binding Rossmann-fold domains"/>
    <property type="match status" value="1"/>
</dbReference>
<name>A0A813FHB5_POLGL</name>
<evidence type="ECO:0000256" key="2">
    <source>
        <dbReference type="RuleBase" id="RU000363"/>
    </source>
</evidence>
<feature type="chain" id="PRO_5032531442" description="Protochlorophyllide reductase" evidence="3">
    <location>
        <begin position="30"/>
        <end position="439"/>
    </location>
</feature>
<protein>
    <recommendedName>
        <fullName evidence="6">Protochlorophyllide reductase</fullName>
    </recommendedName>
</protein>
<dbReference type="GO" id="GO:0016491">
    <property type="term" value="F:oxidoreductase activity"/>
    <property type="evidence" value="ECO:0007669"/>
    <property type="project" value="UniProtKB-KW"/>
</dbReference>
<dbReference type="OMA" id="GIMGVKF"/>
<feature type="signal peptide" evidence="3">
    <location>
        <begin position="1"/>
        <end position="29"/>
    </location>
</feature>
<dbReference type="PANTHER" id="PTHR43157">
    <property type="entry name" value="PHOSPHATIDYLINOSITOL-GLYCAN BIOSYNTHESIS CLASS F PROTEIN-RELATED"/>
    <property type="match status" value="1"/>
</dbReference>
<dbReference type="OrthoDB" id="1274115at2759"/>
<comment type="caution">
    <text evidence="4">The sequence shown here is derived from an EMBL/GenBank/DDBJ whole genome shotgun (WGS) entry which is preliminary data.</text>
</comment>
<accession>A0A813FHB5</accession>
<dbReference type="PRINTS" id="PR00081">
    <property type="entry name" value="GDHRDH"/>
</dbReference>
<dbReference type="InterPro" id="IPR036291">
    <property type="entry name" value="NAD(P)-bd_dom_sf"/>
</dbReference>
<dbReference type="Gene3D" id="3.40.50.720">
    <property type="entry name" value="NAD(P)-binding Rossmann-like Domain"/>
    <property type="match status" value="1"/>
</dbReference>
<dbReference type="CDD" id="cd05327">
    <property type="entry name" value="retinol-DH_like_SDR_c_like"/>
    <property type="match status" value="1"/>
</dbReference>
<keyword evidence="3" id="KW-0732">Signal</keyword>
<proteinExistence type="inferred from homology"/>
<evidence type="ECO:0000256" key="3">
    <source>
        <dbReference type="SAM" id="SignalP"/>
    </source>
</evidence>
<keyword evidence="1" id="KW-0560">Oxidoreductase</keyword>
<sequence length="439" mass="46798">MRICLHGRPRPKQPRLLHFCFCLLGLVAICPERQWLRSSGFLVAGAAGCARLELATGARAAPESVGRGAWPHKSIQRRAAEGSAAAGGDDGSDIPRRLTLGVGLSLLAAVGAKRFLIDGPPEFDPAPRSLQGRTVLITGANTGLGKESAIRLARAGATVVITARTDEKGLQALEAIKAASSASDVHFLQLDLADLANVRSFRQRFQSQSYGEKLDVLLNNAGVMAIPERRQTKDGFEQQFGVNHLGHFTLVAQMLPLLKKATGFARVINVSSTAHLGATKENMEGDLMAPERYTQWGAYCQSKLANVLFAKELDRRFKQAGVKATAVACHPGGVDTDLARWLVVNSEDAAAAKKARKENAAFEAIGTFLTRDVQHGANTQVYLAAGADGGYDRSGGGYFDNMAPGLLNPVADDEALAKQLWTESERLTGTKLDVSSAAA</sequence>
<keyword evidence="5" id="KW-1185">Reference proteome</keyword>
<dbReference type="Pfam" id="PF00106">
    <property type="entry name" value="adh_short"/>
    <property type="match status" value="1"/>
</dbReference>
<gene>
    <name evidence="4" type="ORF">PGLA1383_LOCUS31339</name>
</gene>
<evidence type="ECO:0000313" key="4">
    <source>
        <dbReference type="EMBL" id="CAE8613578.1"/>
    </source>
</evidence>